<name>A0A0R3TF22_RODNA</name>
<protein>
    <submittedName>
        <fullName evidence="1">Agenet-like domain-containing protein</fullName>
    </submittedName>
</protein>
<reference evidence="1" key="1">
    <citation type="submission" date="2017-02" db="UniProtKB">
        <authorList>
            <consortium name="WormBaseParasite"/>
        </authorList>
    </citation>
    <scope>IDENTIFICATION</scope>
</reference>
<dbReference type="STRING" id="102285.A0A0R3TF22"/>
<evidence type="ECO:0000313" key="1">
    <source>
        <dbReference type="WBParaSite" id="HNAJ_0000566101-mRNA-1"/>
    </source>
</evidence>
<organism evidence="1">
    <name type="scientific">Rodentolepis nana</name>
    <name type="common">Dwarf tapeworm</name>
    <name type="synonym">Hymenolepis nana</name>
    <dbReference type="NCBI Taxonomy" id="102285"/>
    <lineage>
        <taxon>Eukaryota</taxon>
        <taxon>Metazoa</taxon>
        <taxon>Spiralia</taxon>
        <taxon>Lophotrochozoa</taxon>
        <taxon>Platyhelminthes</taxon>
        <taxon>Cestoda</taxon>
        <taxon>Eucestoda</taxon>
        <taxon>Cyclophyllidea</taxon>
        <taxon>Hymenolepididae</taxon>
        <taxon>Rodentolepis</taxon>
    </lineage>
</organism>
<sequence>LLARAVTAAKLARDEARRMFHMTTSSILELAAAEAIFSKDHRGDEASGGEDGYIEGMWVECILPGYIEGMWVEYILPISEGDLSVGYVGSATAHCFSFVRAVPLPTVSPLFEV</sequence>
<proteinExistence type="predicted"/>
<accession>A0A0R3TF22</accession>
<dbReference type="WBParaSite" id="HNAJ_0000566101-mRNA-1">
    <property type="protein sequence ID" value="HNAJ_0000566101-mRNA-1"/>
    <property type="gene ID" value="HNAJ_0000566101"/>
</dbReference>
<dbReference type="AlphaFoldDB" id="A0A0R3TF22"/>